<feature type="compositionally biased region" description="Low complexity" evidence="1">
    <location>
        <begin position="33"/>
        <end position="42"/>
    </location>
</feature>
<feature type="compositionally biased region" description="Low complexity" evidence="1">
    <location>
        <begin position="259"/>
        <end position="272"/>
    </location>
</feature>
<feature type="region of interest" description="Disordered" evidence="1">
    <location>
        <begin position="1"/>
        <end position="42"/>
    </location>
</feature>
<feature type="compositionally biased region" description="Polar residues" evidence="1">
    <location>
        <begin position="151"/>
        <end position="163"/>
    </location>
</feature>
<dbReference type="Proteomes" id="UP000240760">
    <property type="component" value="Unassembled WGS sequence"/>
</dbReference>
<feature type="region of interest" description="Disordered" evidence="1">
    <location>
        <begin position="149"/>
        <end position="176"/>
    </location>
</feature>
<keyword evidence="3" id="KW-1185">Reference proteome</keyword>
<feature type="compositionally biased region" description="Polar residues" evidence="1">
    <location>
        <begin position="11"/>
        <end position="25"/>
    </location>
</feature>
<evidence type="ECO:0000313" key="2">
    <source>
        <dbReference type="EMBL" id="PTB76538.1"/>
    </source>
</evidence>
<gene>
    <name evidence="2" type="ORF">M440DRAFT_1401983</name>
</gene>
<organism evidence="2 3">
    <name type="scientific">Trichoderma longibrachiatum ATCC 18648</name>
    <dbReference type="NCBI Taxonomy" id="983965"/>
    <lineage>
        <taxon>Eukaryota</taxon>
        <taxon>Fungi</taxon>
        <taxon>Dikarya</taxon>
        <taxon>Ascomycota</taxon>
        <taxon>Pezizomycotina</taxon>
        <taxon>Sordariomycetes</taxon>
        <taxon>Hypocreomycetidae</taxon>
        <taxon>Hypocreales</taxon>
        <taxon>Hypocreaceae</taxon>
        <taxon>Trichoderma</taxon>
    </lineage>
</organism>
<dbReference type="OrthoDB" id="4898523at2759"/>
<reference evidence="2 3" key="1">
    <citation type="submission" date="2016-07" db="EMBL/GenBank/DDBJ databases">
        <title>Multiple horizontal gene transfer events from other fungi enriched the ability of initially mycotrophic Trichoderma (Ascomycota) to feed on dead plant biomass.</title>
        <authorList>
            <consortium name="DOE Joint Genome Institute"/>
            <person name="Aerts A."/>
            <person name="Atanasova L."/>
            <person name="Chenthamara K."/>
            <person name="Zhang J."/>
            <person name="Grujic M."/>
            <person name="Henrissat B."/>
            <person name="Kuo A."/>
            <person name="Salamov A."/>
            <person name="Lipzen A."/>
            <person name="Labutti K."/>
            <person name="Barry K."/>
            <person name="Miao Y."/>
            <person name="Rahimi M.J."/>
            <person name="Shen Q."/>
            <person name="Grigoriev I.V."/>
            <person name="Kubicek C.P."/>
            <person name="Druzhinina I.S."/>
        </authorList>
    </citation>
    <scope>NUCLEOTIDE SEQUENCE [LARGE SCALE GENOMIC DNA]</scope>
    <source>
        <strain evidence="2 3">ATCC 18648</strain>
    </source>
</reference>
<protein>
    <submittedName>
        <fullName evidence="2">Uncharacterized protein</fullName>
    </submittedName>
</protein>
<evidence type="ECO:0000256" key="1">
    <source>
        <dbReference type="SAM" id="MobiDB-lite"/>
    </source>
</evidence>
<feature type="region of interest" description="Disordered" evidence="1">
    <location>
        <begin position="235"/>
        <end position="312"/>
    </location>
</feature>
<evidence type="ECO:0000313" key="3">
    <source>
        <dbReference type="Proteomes" id="UP000240760"/>
    </source>
</evidence>
<feature type="compositionally biased region" description="Basic residues" evidence="1">
    <location>
        <begin position="287"/>
        <end position="297"/>
    </location>
</feature>
<feature type="compositionally biased region" description="Low complexity" evidence="1">
    <location>
        <begin position="164"/>
        <end position="175"/>
    </location>
</feature>
<name>A0A2T4C4T9_TRILO</name>
<accession>A0A2T4C4T9</accession>
<sequence>MAHSRDGRWNKPTSTAYEAQTTPTMSARHPSDDVISISSSSGCDSDCRIVKVLPSPVKRGKNRSTRWKRKPSNIQTKREATLTDQRGREMRIRQREQAYDRDRLGTRSASRVHAKWLNEDSMQRRRDAVCDGGLQGTKRMILKDGHLSVTGEDSQAGHQNTVDSKLSSASSPFSSQGVECKLEVRHQGDDDNWAVRSRSCSTATLDFSPRIRAAQLEGHKELRRDGQELLSMLNGPSEVLDFGPTPRSSILEHGEGEVASSSSAYPMPSAGSTSILKEESNADGARLTRKRRSRHKSRANDDQSGSTGGPQHRIGAWVAAQRDRHQLPPIRSGPMWESIINVGAFSALPGPFFTRPKRVLREVTYEGAMKERAKRKRKRGFNV</sequence>
<dbReference type="AlphaFoldDB" id="A0A2T4C4T9"/>
<proteinExistence type="predicted"/>
<dbReference type="EMBL" id="KZ679132">
    <property type="protein sequence ID" value="PTB76538.1"/>
    <property type="molecule type" value="Genomic_DNA"/>
</dbReference>